<reference evidence="4" key="2">
    <citation type="submission" date="2022-06" db="UniProtKB">
        <authorList>
            <consortium name="EnsemblMetazoa"/>
        </authorList>
    </citation>
    <scope>IDENTIFICATION</scope>
    <source>
        <strain evidence="4">PS312</strain>
    </source>
</reference>
<dbReference type="PANTHER" id="PTHR31278:SF2">
    <property type="entry name" value="SMALL RIBOSOMAL SUBUNIT PROTEIN MS37"/>
    <property type="match status" value="1"/>
</dbReference>
<name>A0A2A6BUU5_PRIPA</name>
<sequence length="150" mass="16926">VISSLALQSLFGCLRKYEFDSLPCGKQNETNKERVKASAKAAAEYKETVKEGELGEGSSQSMTTAQFNKRMQLFPYADLVQSPYTQMKLFSEIKPVTSVLGAAIRVNRVENPTDLEVDLLHEKYCNALVDLFEKNKALYNVPDDQDINFY</sequence>
<keyword evidence="3" id="KW-0012">Acyltransferase</keyword>
<dbReference type="InterPro" id="IPR007130">
    <property type="entry name" value="DAGAT"/>
</dbReference>
<dbReference type="GO" id="GO:0032543">
    <property type="term" value="P:mitochondrial translation"/>
    <property type="evidence" value="ECO:0007669"/>
    <property type="project" value="InterPro"/>
</dbReference>
<dbReference type="OrthoDB" id="5825849at2759"/>
<dbReference type="GO" id="GO:0005654">
    <property type="term" value="C:nucleoplasm"/>
    <property type="evidence" value="ECO:0000318"/>
    <property type="project" value="GO_Central"/>
</dbReference>
<keyword evidence="5" id="KW-1185">Reference proteome</keyword>
<dbReference type="PANTHER" id="PTHR31278">
    <property type="entry name" value="CHCHD1"/>
    <property type="match status" value="1"/>
</dbReference>
<dbReference type="Proteomes" id="UP000005239">
    <property type="component" value="Unassembled WGS sequence"/>
</dbReference>
<evidence type="ECO:0000256" key="3">
    <source>
        <dbReference type="ARBA" id="ARBA00023315"/>
    </source>
</evidence>
<dbReference type="GO" id="GO:0005761">
    <property type="term" value="C:mitochondrial ribosome"/>
    <property type="evidence" value="ECO:0007669"/>
    <property type="project" value="InterPro"/>
</dbReference>
<evidence type="ECO:0000313" key="5">
    <source>
        <dbReference type="Proteomes" id="UP000005239"/>
    </source>
</evidence>
<accession>A0A2A6BUU5</accession>
<protein>
    <submittedName>
        <fullName evidence="4">Uncharacterized protein</fullName>
    </submittedName>
</protein>
<keyword evidence="2" id="KW-0808">Transferase</keyword>
<dbReference type="GO" id="GO:0005739">
    <property type="term" value="C:mitochondrion"/>
    <property type="evidence" value="ECO:0000318"/>
    <property type="project" value="GO_Central"/>
</dbReference>
<dbReference type="InterPro" id="IPR033620">
    <property type="entry name" value="Ribosomal_mS37_met"/>
</dbReference>
<organism evidence="4 5">
    <name type="scientific">Pristionchus pacificus</name>
    <name type="common">Parasitic nematode worm</name>
    <dbReference type="NCBI Taxonomy" id="54126"/>
    <lineage>
        <taxon>Eukaryota</taxon>
        <taxon>Metazoa</taxon>
        <taxon>Ecdysozoa</taxon>
        <taxon>Nematoda</taxon>
        <taxon>Chromadorea</taxon>
        <taxon>Rhabditida</taxon>
        <taxon>Rhabditina</taxon>
        <taxon>Diplogasteromorpha</taxon>
        <taxon>Diplogasteroidea</taxon>
        <taxon>Neodiplogasteridae</taxon>
        <taxon>Pristionchus</taxon>
    </lineage>
</organism>
<evidence type="ECO:0000256" key="1">
    <source>
        <dbReference type="ARBA" id="ARBA00005420"/>
    </source>
</evidence>
<comment type="similarity">
    <text evidence="1">Belongs to the diacylglycerol acyltransferase family.</text>
</comment>
<evidence type="ECO:0000256" key="2">
    <source>
        <dbReference type="ARBA" id="ARBA00022679"/>
    </source>
</evidence>
<dbReference type="Pfam" id="PF03982">
    <property type="entry name" value="DAGAT"/>
    <property type="match status" value="1"/>
</dbReference>
<accession>A0A8R1U4S9</accession>
<reference evidence="5" key="1">
    <citation type="journal article" date="2008" name="Nat. Genet.">
        <title>The Pristionchus pacificus genome provides a unique perspective on nematode lifestyle and parasitism.</title>
        <authorList>
            <person name="Dieterich C."/>
            <person name="Clifton S.W."/>
            <person name="Schuster L.N."/>
            <person name="Chinwalla A."/>
            <person name="Delehaunty K."/>
            <person name="Dinkelacker I."/>
            <person name="Fulton L."/>
            <person name="Fulton R."/>
            <person name="Godfrey J."/>
            <person name="Minx P."/>
            <person name="Mitreva M."/>
            <person name="Roeseler W."/>
            <person name="Tian H."/>
            <person name="Witte H."/>
            <person name="Yang S.P."/>
            <person name="Wilson R.K."/>
            <person name="Sommer R.J."/>
        </authorList>
    </citation>
    <scope>NUCLEOTIDE SEQUENCE [LARGE SCALE GENOMIC DNA]</scope>
    <source>
        <strain evidence="5">PS312</strain>
    </source>
</reference>
<dbReference type="EnsemblMetazoa" id="PPA04266.1">
    <property type="protein sequence ID" value="PPA04266.1"/>
    <property type="gene ID" value="WBGene00093820"/>
</dbReference>
<evidence type="ECO:0000313" key="4">
    <source>
        <dbReference type="EnsemblMetazoa" id="PPA04266.1"/>
    </source>
</evidence>
<dbReference type="GO" id="GO:0008374">
    <property type="term" value="F:O-acyltransferase activity"/>
    <property type="evidence" value="ECO:0007669"/>
    <property type="project" value="InterPro"/>
</dbReference>
<gene>
    <name evidence="4" type="primary">WBGene00093820</name>
</gene>
<proteinExistence type="inferred from homology"/>
<dbReference type="AlphaFoldDB" id="A0A2A6BUU5"/>